<sequence>MRVLEVAMYGFVPSAGAVLSDWGADVIKVEHAVNGDPQRGLRQIGTLKVEGDLNPNVEHANRGKRSIGLHLGKAETKEVLHELIRRSDVFLTSFLPEAREKFGIDVDDVRKVNPQIVYARGSALGPRGPEAARGGYDMTAFWARGSTAASLTAPGTEGMIMPPGPAYGDTISGTNLAGGIAAALFRRERTGETSVVDVSLLGSGVWAMGHGIALSAHLDQPLVASPPGAHGAPTNPLSGLYRTADGRYLSFVMLQPAKFWADVCRHVGRPEAADDPRFATAALIAENTAAGVEILREAIGSRTLIEWTERFGTLAGPWAPVQDSLQVTVDPQVRANDYLVQAGELELAASPVQFDVTAPPLSAAPEFAALVPGQPVRKAAIVGSRAACRAAVSGRTCRSTVTPERAARAAKDSASSRWGSVPAVCIWIGGRPCRLANRGLSRGSVSGVPPAYSETRCRRWASEKPGSAAALKERLGASSVKSSIGETRIARCGWTAPSSRSLTRRAVASPAPPRSPATTIGSARSHRS</sequence>
<organism evidence="2 3">
    <name type="scientific">Actinocorallia longicatena</name>
    <dbReference type="NCBI Taxonomy" id="111803"/>
    <lineage>
        <taxon>Bacteria</taxon>
        <taxon>Bacillati</taxon>
        <taxon>Actinomycetota</taxon>
        <taxon>Actinomycetes</taxon>
        <taxon>Streptosporangiales</taxon>
        <taxon>Thermomonosporaceae</taxon>
        <taxon>Actinocorallia</taxon>
    </lineage>
</organism>
<feature type="region of interest" description="Disordered" evidence="1">
    <location>
        <begin position="495"/>
        <end position="528"/>
    </location>
</feature>
<comment type="caution">
    <text evidence="2">The sequence shown here is derived from an EMBL/GenBank/DDBJ whole genome shotgun (WGS) entry which is preliminary data.</text>
</comment>
<dbReference type="Proteomes" id="UP001501237">
    <property type="component" value="Unassembled WGS sequence"/>
</dbReference>
<evidence type="ECO:0000256" key="1">
    <source>
        <dbReference type="SAM" id="MobiDB-lite"/>
    </source>
</evidence>
<dbReference type="Pfam" id="PF02515">
    <property type="entry name" value="CoA_transf_3"/>
    <property type="match status" value="1"/>
</dbReference>
<dbReference type="InterPro" id="IPR050509">
    <property type="entry name" value="CoA-transferase_III"/>
</dbReference>
<dbReference type="InterPro" id="IPR023606">
    <property type="entry name" value="CoA-Trfase_III_dom_1_sf"/>
</dbReference>
<keyword evidence="3" id="KW-1185">Reference proteome</keyword>
<dbReference type="PANTHER" id="PTHR48228:SF2">
    <property type="entry name" value="E-CINNAMOYL-COA:R-PHENYLLACTATE COA TRANSFERASE LARGE SUBUNIT"/>
    <property type="match status" value="1"/>
</dbReference>
<dbReference type="InterPro" id="IPR044855">
    <property type="entry name" value="CoA-Trfase_III_dom3_sf"/>
</dbReference>
<name>A0ABP6Q511_9ACTN</name>
<evidence type="ECO:0000313" key="2">
    <source>
        <dbReference type="EMBL" id="GAA3204996.1"/>
    </source>
</evidence>
<dbReference type="Gene3D" id="3.40.50.10540">
    <property type="entry name" value="Crotonobetainyl-coa:carnitine coa-transferase, domain 1"/>
    <property type="match status" value="1"/>
</dbReference>
<proteinExistence type="predicted"/>
<accession>A0ABP6Q511</accession>
<evidence type="ECO:0000313" key="3">
    <source>
        <dbReference type="Proteomes" id="UP001501237"/>
    </source>
</evidence>
<evidence type="ECO:0008006" key="4">
    <source>
        <dbReference type="Google" id="ProtNLM"/>
    </source>
</evidence>
<dbReference type="Gene3D" id="3.30.1540.10">
    <property type="entry name" value="formyl-coa transferase, domain 3"/>
    <property type="match status" value="1"/>
</dbReference>
<dbReference type="PANTHER" id="PTHR48228">
    <property type="entry name" value="SUCCINYL-COA--D-CITRAMALATE COA-TRANSFERASE"/>
    <property type="match status" value="1"/>
</dbReference>
<protein>
    <recommendedName>
        <fullName evidence="4">Crotonobetainyl-CoA:carnitine CoA-transferase CaiB-like acyl-CoA transferase</fullName>
    </recommendedName>
</protein>
<dbReference type="EMBL" id="BAAAUV010000004">
    <property type="protein sequence ID" value="GAA3204996.1"/>
    <property type="molecule type" value="Genomic_DNA"/>
</dbReference>
<dbReference type="InterPro" id="IPR003673">
    <property type="entry name" value="CoA-Trfase_fam_III"/>
</dbReference>
<dbReference type="SUPFAM" id="SSF89796">
    <property type="entry name" value="CoA-transferase family III (CaiB/BaiF)"/>
    <property type="match status" value="1"/>
</dbReference>
<gene>
    <name evidence="2" type="ORF">GCM10010468_19790</name>
</gene>
<reference evidence="3" key="1">
    <citation type="journal article" date="2019" name="Int. J. Syst. Evol. Microbiol.">
        <title>The Global Catalogue of Microorganisms (GCM) 10K type strain sequencing project: providing services to taxonomists for standard genome sequencing and annotation.</title>
        <authorList>
            <consortium name="The Broad Institute Genomics Platform"/>
            <consortium name="The Broad Institute Genome Sequencing Center for Infectious Disease"/>
            <person name="Wu L."/>
            <person name="Ma J."/>
        </authorList>
    </citation>
    <scope>NUCLEOTIDE SEQUENCE [LARGE SCALE GENOMIC DNA]</scope>
    <source>
        <strain evidence="3">JCM 9377</strain>
    </source>
</reference>